<dbReference type="InterPro" id="IPR036397">
    <property type="entry name" value="RNaseH_sf"/>
</dbReference>
<dbReference type="EMBL" id="VCPD01000012">
    <property type="protein sequence ID" value="TMV02589.1"/>
    <property type="molecule type" value="Genomic_DNA"/>
</dbReference>
<protein>
    <recommendedName>
        <fullName evidence="1">Exonuclease domain-containing protein</fullName>
    </recommendedName>
</protein>
<dbReference type="InterPro" id="IPR012337">
    <property type="entry name" value="RNaseH-like_sf"/>
</dbReference>
<proteinExistence type="predicted"/>
<organism evidence="2 3">
    <name type="scientific">Ruegeria sediminis</name>
    <dbReference type="NCBI Taxonomy" id="2583820"/>
    <lineage>
        <taxon>Bacteria</taxon>
        <taxon>Pseudomonadati</taxon>
        <taxon>Pseudomonadota</taxon>
        <taxon>Alphaproteobacteria</taxon>
        <taxon>Rhodobacterales</taxon>
        <taxon>Roseobacteraceae</taxon>
        <taxon>Ruegeria</taxon>
    </lineage>
</organism>
<sequence length="166" mass="18736">MAPISFIDFEASSLSQNSWPIEVGIATINDGQIESWGSLIRPAASWDLEDWDLAAELKTGINRHELYDAPAPRDVADELIQRAETSDFVLYSDAPAFDANWLRVLMDEHPSDQRVQALDFDTLINTRMSQDMKAWERVYNYLDSHPAPHRAEADARRLASAFLEGA</sequence>
<evidence type="ECO:0000259" key="1">
    <source>
        <dbReference type="Pfam" id="PF00929"/>
    </source>
</evidence>
<dbReference type="Pfam" id="PF00929">
    <property type="entry name" value="RNase_T"/>
    <property type="match status" value="1"/>
</dbReference>
<evidence type="ECO:0000313" key="2">
    <source>
        <dbReference type="EMBL" id="TMV02589.1"/>
    </source>
</evidence>
<dbReference type="InterPro" id="IPR013520">
    <property type="entry name" value="Ribonucl_H"/>
</dbReference>
<dbReference type="RefSeq" id="WP_138845764.1">
    <property type="nucleotide sequence ID" value="NZ_VCPD01000012.1"/>
</dbReference>
<dbReference type="SUPFAM" id="SSF53098">
    <property type="entry name" value="Ribonuclease H-like"/>
    <property type="match status" value="1"/>
</dbReference>
<reference evidence="2 3" key="1">
    <citation type="submission" date="2019-05" db="EMBL/GenBank/DDBJ databases">
        <title>Ruegeria sp. nov., isolated from tidal flat.</title>
        <authorList>
            <person name="Kim W."/>
        </authorList>
    </citation>
    <scope>NUCLEOTIDE SEQUENCE [LARGE SCALE GENOMIC DNA]</scope>
    <source>
        <strain evidence="2 3">CAU 1488</strain>
    </source>
</reference>
<comment type="caution">
    <text evidence="2">The sequence shown here is derived from an EMBL/GenBank/DDBJ whole genome shotgun (WGS) entry which is preliminary data.</text>
</comment>
<dbReference type="Proteomes" id="UP001193035">
    <property type="component" value="Unassembled WGS sequence"/>
</dbReference>
<name>A0ABY2WTE2_9RHOB</name>
<keyword evidence="3" id="KW-1185">Reference proteome</keyword>
<gene>
    <name evidence="2" type="ORF">FGK63_20390</name>
</gene>
<dbReference type="Gene3D" id="3.30.420.10">
    <property type="entry name" value="Ribonuclease H-like superfamily/Ribonuclease H"/>
    <property type="match status" value="1"/>
</dbReference>
<accession>A0ABY2WTE2</accession>
<feature type="domain" description="Exonuclease" evidence="1">
    <location>
        <begin position="6"/>
        <end position="162"/>
    </location>
</feature>
<evidence type="ECO:0000313" key="3">
    <source>
        <dbReference type="Proteomes" id="UP001193035"/>
    </source>
</evidence>